<evidence type="ECO:0000259" key="9">
    <source>
        <dbReference type="Pfam" id="PF10502"/>
    </source>
</evidence>
<dbReference type="Gene3D" id="2.10.109.10">
    <property type="entry name" value="Umud Fragment, subunit A"/>
    <property type="match status" value="1"/>
</dbReference>
<evidence type="ECO:0000313" key="10">
    <source>
        <dbReference type="EMBL" id="MEC5388253.1"/>
    </source>
</evidence>
<dbReference type="PRINTS" id="PR00727">
    <property type="entry name" value="LEADERPTASE"/>
</dbReference>
<comment type="caution">
    <text evidence="8">Lacks conserved residue(s) required for the propagation of feature annotation.</text>
</comment>
<organism evidence="10 11">
    <name type="scientific">Uliginosibacterium silvisoli</name>
    <dbReference type="NCBI Taxonomy" id="3114758"/>
    <lineage>
        <taxon>Bacteria</taxon>
        <taxon>Pseudomonadati</taxon>
        <taxon>Pseudomonadota</taxon>
        <taxon>Betaproteobacteria</taxon>
        <taxon>Rhodocyclales</taxon>
        <taxon>Zoogloeaceae</taxon>
        <taxon>Uliginosibacterium</taxon>
    </lineage>
</organism>
<evidence type="ECO:0000256" key="4">
    <source>
        <dbReference type="ARBA" id="ARBA00019232"/>
    </source>
</evidence>
<sequence>MDFALILFLLSVVTGILWFYDVFKARKQRVKGTPDPWWVEYGASFFPVILPIFMLRSFWVEPFRIPSGSMIPTLLVGDFILVNKYAYGVRIPVINKKVIEVGNPQRGDVFVFRYPHDTTQDYIKRVVGVPGDKIEYIDKKLSINGQAVPTSVAGDYVQGLDSLTRLSETIDGTQHYVLNDPAKPQEPGSIPHAFSENCQRSSKGLICVVPPGNYFAMGDNRDNSADSRVWGFVPEENIVGKAFFVWFHVDSILPPKGIRFDRIGGFK</sequence>
<keyword evidence="7" id="KW-0812">Transmembrane</keyword>
<comment type="similarity">
    <text evidence="2 8">Belongs to the peptidase S26 family.</text>
</comment>
<dbReference type="InterPro" id="IPR036286">
    <property type="entry name" value="LexA/Signal_pep-like_sf"/>
</dbReference>
<keyword evidence="5 7" id="KW-0645">Protease</keyword>
<dbReference type="NCBIfam" id="TIGR02227">
    <property type="entry name" value="sigpep_I_bact"/>
    <property type="match status" value="1"/>
</dbReference>
<evidence type="ECO:0000256" key="6">
    <source>
        <dbReference type="ARBA" id="ARBA00022801"/>
    </source>
</evidence>
<dbReference type="CDD" id="cd06530">
    <property type="entry name" value="S26_SPase_I"/>
    <property type="match status" value="1"/>
</dbReference>
<proteinExistence type="inferred from homology"/>
<keyword evidence="11" id="KW-1185">Reference proteome</keyword>
<comment type="subcellular location">
    <subcellularLocation>
        <location evidence="8">Membrane</location>
        <topology evidence="8">Single-pass type II membrane protein</topology>
    </subcellularLocation>
</comment>
<dbReference type="PROSITE" id="PS00760">
    <property type="entry name" value="SPASE_I_2"/>
    <property type="match status" value="1"/>
</dbReference>
<dbReference type="InterPro" id="IPR000223">
    <property type="entry name" value="Pept_S26A_signal_pept_1"/>
</dbReference>
<evidence type="ECO:0000313" key="11">
    <source>
        <dbReference type="Proteomes" id="UP001331561"/>
    </source>
</evidence>
<dbReference type="EC" id="3.4.21.89" evidence="3 7"/>
<dbReference type="GO" id="GO:0009003">
    <property type="term" value="F:signal peptidase activity"/>
    <property type="evidence" value="ECO:0007669"/>
    <property type="project" value="UniProtKB-EC"/>
</dbReference>
<dbReference type="InterPro" id="IPR019533">
    <property type="entry name" value="Peptidase_S26"/>
</dbReference>
<comment type="catalytic activity">
    <reaction evidence="1 7">
        <text>Cleavage of hydrophobic, N-terminal signal or leader sequences from secreted and periplasmic proteins.</text>
        <dbReference type="EC" id="3.4.21.89"/>
    </reaction>
</comment>
<dbReference type="Pfam" id="PF10502">
    <property type="entry name" value="Peptidase_S26"/>
    <property type="match status" value="1"/>
</dbReference>
<evidence type="ECO:0000256" key="3">
    <source>
        <dbReference type="ARBA" id="ARBA00013208"/>
    </source>
</evidence>
<dbReference type="RefSeq" id="WP_327601226.1">
    <property type="nucleotide sequence ID" value="NZ_JAYXHS010000005.1"/>
</dbReference>
<dbReference type="EMBL" id="JAYXHS010000005">
    <property type="protein sequence ID" value="MEC5388253.1"/>
    <property type="molecule type" value="Genomic_DNA"/>
</dbReference>
<evidence type="ECO:0000256" key="7">
    <source>
        <dbReference type="RuleBase" id="RU003993"/>
    </source>
</evidence>
<gene>
    <name evidence="10" type="primary">lepB</name>
    <name evidence="10" type="ORF">VVD49_21150</name>
</gene>
<keyword evidence="7" id="KW-1133">Transmembrane helix</keyword>
<dbReference type="PANTHER" id="PTHR43390">
    <property type="entry name" value="SIGNAL PEPTIDASE I"/>
    <property type="match status" value="1"/>
</dbReference>
<feature type="domain" description="Peptidase S26" evidence="9">
    <location>
        <begin position="39"/>
        <end position="247"/>
    </location>
</feature>
<feature type="transmembrane region" description="Helical" evidence="7">
    <location>
        <begin position="37"/>
        <end position="59"/>
    </location>
</feature>
<comment type="caution">
    <text evidence="10">The sequence shown here is derived from an EMBL/GenBank/DDBJ whole genome shotgun (WGS) entry which is preliminary data.</text>
</comment>
<accession>A0ABU6K8W0</accession>
<protein>
    <recommendedName>
        <fullName evidence="4 7">Signal peptidase I</fullName>
        <ecNumber evidence="3 7">3.4.21.89</ecNumber>
    </recommendedName>
</protein>
<keyword evidence="7" id="KW-0472">Membrane</keyword>
<evidence type="ECO:0000256" key="8">
    <source>
        <dbReference type="RuleBase" id="RU362042"/>
    </source>
</evidence>
<dbReference type="PANTHER" id="PTHR43390:SF1">
    <property type="entry name" value="CHLOROPLAST PROCESSING PEPTIDASE"/>
    <property type="match status" value="1"/>
</dbReference>
<name>A0ABU6K8W0_9RHOO</name>
<dbReference type="SUPFAM" id="SSF51306">
    <property type="entry name" value="LexA/Signal peptidase"/>
    <property type="match status" value="1"/>
</dbReference>
<evidence type="ECO:0000256" key="1">
    <source>
        <dbReference type="ARBA" id="ARBA00000677"/>
    </source>
</evidence>
<dbReference type="InterPro" id="IPR019757">
    <property type="entry name" value="Pept_S26A_signal_pept_1_Lys-AS"/>
</dbReference>
<dbReference type="PROSITE" id="PS00501">
    <property type="entry name" value="SPASE_I_1"/>
    <property type="match status" value="1"/>
</dbReference>
<evidence type="ECO:0000256" key="2">
    <source>
        <dbReference type="ARBA" id="ARBA00009370"/>
    </source>
</evidence>
<dbReference type="InterPro" id="IPR019756">
    <property type="entry name" value="Pept_S26A_signal_pept_1_Ser-AS"/>
</dbReference>
<dbReference type="Proteomes" id="UP001331561">
    <property type="component" value="Unassembled WGS sequence"/>
</dbReference>
<keyword evidence="6 7" id="KW-0378">Hydrolase</keyword>
<feature type="transmembrane region" description="Helical" evidence="7">
    <location>
        <begin position="6"/>
        <end position="25"/>
    </location>
</feature>
<evidence type="ECO:0000256" key="5">
    <source>
        <dbReference type="ARBA" id="ARBA00022670"/>
    </source>
</evidence>
<reference evidence="10 11" key="1">
    <citation type="submission" date="2024-01" db="EMBL/GenBank/DDBJ databases">
        <title>Uliginosibacterium soil sp. nov.</title>
        <authorList>
            <person name="Lv Y."/>
        </authorList>
    </citation>
    <scope>NUCLEOTIDE SEQUENCE [LARGE SCALE GENOMIC DNA]</scope>
    <source>
        <strain evidence="10 11">H3</strain>
    </source>
</reference>